<accession>A0A1J5S3C7</accession>
<evidence type="ECO:0000313" key="1">
    <source>
        <dbReference type="EMBL" id="OIR02523.1"/>
    </source>
</evidence>
<comment type="caution">
    <text evidence="1">The sequence shown here is derived from an EMBL/GenBank/DDBJ whole genome shotgun (WGS) entry which is preliminary data.</text>
</comment>
<proteinExistence type="predicted"/>
<sequence>MPYYKKIKKLLITCLFSFVAIGVTAVHAGVGNSALNIKNAELVLQDDEYVLNADVDVKLSSEIEQAVNKGFELNFLVEFQLVVPRKYWFDDEIVTVTHHISLSYHALSRQYLLIRDDSQKLFASLDEAKQALSEIRDLKVLQKSDVEKVEPYKAKLLMRLDYKKLPKALQVDVIGSDDWKISSQRFEWIPNLAKLETAK</sequence>
<protein>
    <recommendedName>
        <fullName evidence="2">DUF4390 domain-containing protein</fullName>
    </recommendedName>
</protein>
<dbReference type="InterPro" id="IPR025500">
    <property type="entry name" value="DUF4390"/>
</dbReference>
<reference evidence="1" key="1">
    <citation type="submission" date="2016-10" db="EMBL/GenBank/DDBJ databases">
        <title>Sequence of Gallionella enrichment culture.</title>
        <authorList>
            <person name="Poehlein A."/>
            <person name="Muehling M."/>
            <person name="Daniel R."/>
        </authorList>
    </citation>
    <scope>NUCLEOTIDE SEQUENCE</scope>
</reference>
<evidence type="ECO:0008006" key="2">
    <source>
        <dbReference type="Google" id="ProtNLM"/>
    </source>
</evidence>
<dbReference type="Pfam" id="PF14334">
    <property type="entry name" value="DUF4390"/>
    <property type="match status" value="1"/>
</dbReference>
<dbReference type="EMBL" id="MLJW01000074">
    <property type="protein sequence ID" value="OIR02523.1"/>
    <property type="molecule type" value="Genomic_DNA"/>
</dbReference>
<gene>
    <name evidence="1" type="ORF">GALL_154740</name>
</gene>
<dbReference type="AlphaFoldDB" id="A0A1J5S3C7"/>
<name>A0A1J5S3C7_9ZZZZ</name>
<organism evidence="1">
    <name type="scientific">mine drainage metagenome</name>
    <dbReference type="NCBI Taxonomy" id="410659"/>
    <lineage>
        <taxon>unclassified sequences</taxon>
        <taxon>metagenomes</taxon>
        <taxon>ecological metagenomes</taxon>
    </lineage>
</organism>